<dbReference type="InterPro" id="IPR050833">
    <property type="entry name" value="Poly_Biosynth_Transport"/>
</dbReference>
<proteinExistence type="inferred from homology"/>
<reference evidence="9" key="1">
    <citation type="submission" date="2016-06" db="EMBL/GenBank/DDBJ databases">
        <authorList>
            <person name="Zhan P."/>
        </authorList>
    </citation>
    <scope>NUCLEOTIDE SEQUENCE [LARGE SCALE GENOMIC DNA]</scope>
    <source>
        <strain evidence="9">T28</strain>
    </source>
</reference>
<feature type="transmembrane region" description="Helical" evidence="7">
    <location>
        <begin position="68"/>
        <end position="89"/>
    </location>
</feature>
<comment type="caution">
    <text evidence="8">The sequence shown here is derived from an EMBL/GenBank/DDBJ whole genome shotgun (WGS) entry which is preliminary data.</text>
</comment>
<protein>
    <recommendedName>
        <fullName evidence="10">Membrane protein involved in the export of O-antigen and teichoic acid</fullName>
    </recommendedName>
</protein>
<name>A0A1B7ZDA2_9FLAO</name>
<dbReference type="EMBL" id="LZFP01000003">
    <property type="protein sequence ID" value="OBR41282.1"/>
    <property type="molecule type" value="Genomic_DNA"/>
</dbReference>
<keyword evidence="5 7" id="KW-1133">Transmembrane helix</keyword>
<comment type="similarity">
    <text evidence="2">Belongs to the polysaccharide synthase family.</text>
</comment>
<evidence type="ECO:0000313" key="9">
    <source>
        <dbReference type="Proteomes" id="UP000092164"/>
    </source>
</evidence>
<feature type="transmembrane region" description="Helical" evidence="7">
    <location>
        <begin position="274"/>
        <end position="300"/>
    </location>
</feature>
<dbReference type="STRING" id="1836467.BTR34_14825"/>
<dbReference type="PANTHER" id="PTHR30250:SF10">
    <property type="entry name" value="LIPOPOLYSACCHARIDE BIOSYNTHESIS PROTEIN WZXC"/>
    <property type="match status" value="1"/>
</dbReference>
<evidence type="ECO:0000256" key="7">
    <source>
        <dbReference type="SAM" id="Phobius"/>
    </source>
</evidence>
<dbReference type="Proteomes" id="UP000092164">
    <property type="component" value="Unassembled WGS sequence"/>
</dbReference>
<dbReference type="KEGG" id="mart:BTR34_14825"/>
<feature type="transmembrane region" description="Helical" evidence="7">
    <location>
        <begin position="248"/>
        <end position="268"/>
    </location>
</feature>
<evidence type="ECO:0000256" key="6">
    <source>
        <dbReference type="ARBA" id="ARBA00023136"/>
    </source>
</evidence>
<organism evidence="8 9">
    <name type="scientific">Maribacter hydrothermalis</name>
    <dbReference type="NCBI Taxonomy" id="1836467"/>
    <lineage>
        <taxon>Bacteria</taxon>
        <taxon>Pseudomonadati</taxon>
        <taxon>Bacteroidota</taxon>
        <taxon>Flavobacteriia</taxon>
        <taxon>Flavobacteriales</taxon>
        <taxon>Flavobacteriaceae</taxon>
        <taxon>Maribacter</taxon>
    </lineage>
</organism>
<keyword evidence="4 7" id="KW-0812">Transmembrane</keyword>
<dbReference type="GO" id="GO:0005886">
    <property type="term" value="C:plasma membrane"/>
    <property type="evidence" value="ECO:0007669"/>
    <property type="project" value="UniProtKB-SubCell"/>
</dbReference>
<evidence type="ECO:0000256" key="2">
    <source>
        <dbReference type="ARBA" id="ARBA00007430"/>
    </source>
</evidence>
<evidence type="ECO:0000256" key="5">
    <source>
        <dbReference type="ARBA" id="ARBA00022989"/>
    </source>
</evidence>
<evidence type="ECO:0000313" key="8">
    <source>
        <dbReference type="EMBL" id="OBR41282.1"/>
    </source>
</evidence>
<feature type="transmembrane region" description="Helical" evidence="7">
    <location>
        <begin position="124"/>
        <end position="147"/>
    </location>
</feature>
<feature type="transmembrane region" description="Helical" evidence="7">
    <location>
        <begin position="393"/>
        <end position="410"/>
    </location>
</feature>
<dbReference type="AlphaFoldDB" id="A0A1B7ZDA2"/>
<sequence>MIVFISFSQVFIDSGFSTALIQKQNRSKEDINTVFVFNFMVAVICYTLIWVAAPYISDFYEVPKLTAFIRLLSVCLFFNAAITIPQTLLTIKMDFKSMAKVNVSASIISGFIAIYLAYKGFGELALIWQILIKTLITAVYIWVIVNYKPKFEFNLISFKSLFSFGSKLLISSLLNNITNNIASLFIGKVISVKSLGYYSRGTQFADMVFGPMYSVYNSVFLPSLSAIQNEKELLVSQTRGIIKMSSSLVFPLFFFLAVVAKPMIILVLTEKWIAAAPIMSIICIARAITIISSININLLYAIGRSDLVLKQQYYKLLVRIIFLLISLKFGIIWIAVAELLATTVHFFINTYYPSKYMKYGALAQINDAKGSILISILLSIITLLLFHFITNIILQIIISMIIFSLVYYFMAKIFGMTELEKLLTKCKKMIWSKK</sequence>
<gene>
    <name evidence="8" type="ORF">A9200_13270</name>
</gene>
<dbReference type="PANTHER" id="PTHR30250">
    <property type="entry name" value="PST FAMILY PREDICTED COLANIC ACID TRANSPORTER"/>
    <property type="match status" value="1"/>
</dbReference>
<evidence type="ECO:0000256" key="1">
    <source>
        <dbReference type="ARBA" id="ARBA00004651"/>
    </source>
</evidence>
<dbReference type="CDD" id="cd13127">
    <property type="entry name" value="MATE_tuaB_like"/>
    <property type="match status" value="1"/>
</dbReference>
<evidence type="ECO:0000256" key="4">
    <source>
        <dbReference type="ARBA" id="ARBA00022692"/>
    </source>
</evidence>
<feature type="transmembrane region" description="Helical" evidence="7">
    <location>
        <begin position="368"/>
        <end position="386"/>
    </location>
</feature>
<keyword evidence="9" id="KW-1185">Reference proteome</keyword>
<feature type="transmembrane region" description="Helical" evidence="7">
    <location>
        <begin position="101"/>
        <end position="118"/>
    </location>
</feature>
<evidence type="ECO:0000256" key="3">
    <source>
        <dbReference type="ARBA" id="ARBA00022475"/>
    </source>
</evidence>
<keyword evidence="3" id="KW-1003">Cell membrane</keyword>
<feature type="transmembrane region" description="Helical" evidence="7">
    <location>
        <begin position="33"/>
        <end position="56"/>
    </location>
</feature>
<dbReference type="Pfam" id="PF13440">
    <property type="entry name" value="Polysacc_synt_3"/>
    <property type="match status" value="1"/>
</dbReference>
<comment type="subcellular location">
    <subcellularLocation>
        <location evidence="1">Cell membrane</location>
        <topology evidence="1">Multi-pass membrane protein</topology>
    </subcellularLocation>
</comment>
<evidence type="ECO:0008006" key="10">
    <source>
        <dbReference type="Google" id="ProtNLM"/>
    </source>
</evidence>
<accession>A0A1B7ZDA2</accession>
<feature type="transmembrane region" description="Helical" evidence="7">
    <location>
        <begin position="321"/>
        <end position="348"/>
    </location>
</feature>
<keyword evidence="6 7" id="KW-0472">Membrane</keyword>